<accession>A0AAV8ZDE9</accession>
<dbReference type="EMBL" id="JANEYF010001582">
    <property type="protein sequence ID" value="KAJ8962477.1"/>
    <property type="molecule type" value="Genomic_DNA"/>
</dbReference>
<reference evidence="1" key="1">
    <citation type="journal article" date="2023" name="Insect Mol. Biol.">
        <title>Genome sequencing provides insights into the evolution of gene families encoding plant cell wall-degrading enzymes in longhorned beetles.</title>
        <authorList>
            <person name="Shin N.R."/>
            <person name="Okamura Y."/>
            <person name="Kirsch R."/>
            <person name="Pauchet Y."/>
        </authorList>
    </citation>
    <scope>NUCLEOTIDE SEQUENCE</scope>
    <source>
        <strain evidence="1">RBIC_L_NR</strain>
    </source>
</reference>
<gene>
    <name evidence="1" type="ORF">NQ314_005716</name>
</gene>
<protein>
    <submittedName>
        <fullName evidence="1">Uncharacterized protein</fullName>
    </submittedName>
</protein>
<sequence length="147" mass="17369">MITMNIYEKQQYWNQFKVFRNGVVNTLKIKKRMYYENKIDSNKNNPKAMWKTLKTLIKKENHNFINNTTLFEIDDRIVSFNEDADLAENFNKNFIGSIGEIINSINNTTEWTDAELINIDNNFSNFKILTINELQKIVSDLCNKTNT</sequence>
<dbReference type="AlphaFoldDB" id="A0AAV8ZDE9"/>
<keyword evidence="2" id="KW-1185">Reference proteome</keyword>
<evidence type="ECO:0000313" key="2">
    <source>
        <dbReference type="Proteomes" id="UP001162156"/>
    </source>
</evidence>
<evidence type="ECO:0000313" key="1">
    <source>
        <dbReference type="EMBL" id="KAJ8962477.1"/>
    </source>
</evidence>
<organism evidence="1 2">
    <name type="scientific">Rhamnusium bicolor</name>
    <dbReference type="NCBI Taxonomy" id="1586634"/>
    <lineage>
        <taxon>Eukaryota</taxon>
        <taxon>Metazoa</taxon>
        <taxon>Ecdysozoa</taxon>
        <taxon>Arthropoda</taxon>
        <taxon>Hexapoda</taxon>
        <taxon>Insecta</taxon>
        <taxon>Pterygota</taxon>
        <taxon>Neoptera</taxon>
        <taxon>Endopterygota</taxon>
        <taxon>Coleoptera</taxon>
        <taxon>Polyphaga</taxon>
        <taxon>Cucujiformia</taxon>
        <taxon>Chrysomeloidea</taxon>
        <taxon>Cerambycidae</taxon>
        <taxon>Lepturinae</taxon>
        <taxon>Rhagiini</taxon>
        <taxon>Rhamnusium</taxon>
    </lineage>
</organism>
<dbReference type="Proteomes" id="UP001162156">
    <property type="component" value="Unassembled WGS sequence"/>
</dbReference>
<comment type="caution">
    <text evidence="1">The sequence shown here is derived from an EMBL/GenBank/DDBJ whole genome shotgun (WGS) entry which is preliminary data.</text>
</comment>
<proteinExistence type="predicted"/>
<name>A0AAV8ZDE9_9CUCU</name>